<comment type="similarity">
    <text evidence="4">Belongs to the polysaccharide lyase 3 family.</text>
</comment>
<sequence length="247" mass="26031">MAFRAVFCVALCAGVAVAQFPNPTSTKKVPATIQVKKGVPFDGKNVRHTAGFADGSQKEGQPPIFKLEDGAVIRNVVIGAPAADGIHCQGSCTIENVWWEDVGEDAATFRGGNDVKVTITGGGAKKASDKVFQHNGGGTVTIRNFQVEDFGKLYRSCGNCGCNYKRNVVIENVKAKGPAKNIAGVNYNCGDTATLKNIQVSGKVNFVCETYKDNGSGTEPTGGKQYKVGQDGDGKQCIYKAADIKSA</sequence>
<comment type="function">
    <text evidence="10">Pectinolytic enzyme consist of four classes of enzymes: pectin lyase, polygalacturonase, pectin methylesterase and rhamnogalacturonase. Among pectinolytic enzymes, pectin lyase is the most important in depolymerization of pectin, since it cleaves internal glycosidic bonds of highly methylated pectins. Favors pectate, the anion, over pectin, the methyl ester.</text>
</comment>
<keyword evidence="6" id="KW-0964">Secreted</keyword>
<dbReference type="InterPro" id="IPR012334">
    <property type="entry name" value="Pectin_lyas_fold"/>
</dbReference>
<evidence type="ECO:0000256" key="4">
    <source>
        <dbReference type="ARBA" id="ARBA00006463"/>
    </source>
</evidence>
<feature type="chain" id="PRO_5007649503" description="Probable pectate lyase F" evidence="12">
    <location>
        <begin position="19"/>
        <end position="247"/>
    </location>
</feature>
<dbReference type="AlphaFoldDB" id="C9K4V6"/>
<dbReference type="EMBL" id="AB495304">
    <property type="protein sequence ID" value="BAI44497.1"/>
    <property type="molecule type" value="mRNA"/>
</dbReference>
<dbReference type="PANTHER" id="PTHR33407">
    <property type="entry name" value="PECTATE LYASE F-RELATED"/>
    <property type="match status" value="1"/>
</dbReference>
<dbReference type="CAZy" id="PL3">
    <property type="family name" value="Polysaccharide Lyase Family 3"/>
</dbReference>
<dbReference type="Pfam" id="PF03211">
    <property type="entry name" value="Pectate_lyase"/>
    <property type="match status" value="1"/>
</dbReference>
<dbReference type="EC" id="4.2.2.2" evidence="5"/>
<dbReference type="EMBL" id="AB495305">
    <property type="protein sequence ID" value="BAI44498.1"/>
    <property type="molecule type" value="Genomic_DNA"/>
</dbReference>
<accession>C9K4V6</accession>
<gene>
    <name evidence="13" type="primary">Aa-pel-1</name>
</gene>
<evidence type="ECO:0000256" key="5">
    <source>
        <dbReference type="ARBA" id="ARBA00012272"/>
    </source>
</evidence>
<evidence type="ECO:0000256" key="10">
    <source>
        <dbReference type="ARBA" id="ARBA00025679"/>
    </source>
</evidence>
<dbReference type="GO" id="GO:0030570">
    <property type="term" value="F:pectate lyase activity"/>
    <property type="evidence" value="ECO:0007669"/>
    <property type="project" value="UniProtKB-EC"/>
</dbReference>
<dbReference type="SUPFAM" id="SSF51126">
    <property type="entry name" value="Pectin lyase-like"/>
    <property type="match status" value="1"/>
</dbReference>
<dbReference type="Gene3D" id="2.160.20.10">
    <property type="entry name" value="Single-stranded right-handed beta-helix, Pectin lyase-like"/>
    <property type="match status" value="1"/>
</dbReference>
<evidence type="ECO:0000256" key="8">
    <source>
        <dbReference type="ARBA" id="ARBA00022837"/>
    </source>
</evidence>
<keyword evidence="7 12" id="KW-0732">Signal</keyword>
<dbReference type="GO" id="GO:0005576">
    <property type="term" value="C:extracellular region"/>
    <property type="evidence" value="ECO:0007669"/>
    <property type="project" value="UniProtKB-SubCell"/>
</dbReference>
<evidence type="ECO:0000256" key="11">
    <source>
        <dbReference type="ARBA" id="ARBA00039895"/>
    </source>
</evidence>
<evidence type="ECO:0000256" key="7">
    <source>
        <dbReference type="ARBA" id="ARBA00022729"/>
    </source>
</evidence>
<comment type="cofactor">
    <cofactor evidence="2">
        <name>Ca(2+)</name>
        <dbReference type="ChEBI" id="CHEBI:29108"/>
    </cofactor>
</comment>
<keyword evidence="8" id="KW-0106">Calcium</keyword>
<evidence type="ECO:0000256" key="12">
    <source>
        <dbReference type="SAM" id="SignalP"/>
    </source>
</evidence>
<organism evidence="13">
    <name type="scientific">Aphelenchoides avenae</name>
    <name type="common">Mycophagous nematode worm</name>
    <name type="synonym">Aphelenchus avenae</name>
    <dbReference type="NCBI Taxonomy" id="70226"/>
    <lineage>
        <taxon>Eukaryota</taxon>
        <taxon>Metazoa</taxon>
        <taxon>Ecdysozoa</taxon>
        <taxon>Nematoda</taxon>
        <taxon>Chromadorea</taxon>
        <taxon>Rhabditida</taxon>
        <taxon>Tylenchina</taxon>
        <taxon>Tylenchomorpha</taxon>
        <taxon>Aphelenchoidea</taxon>
        <taxon>Aphelenchoididae</taxon>
        <taxon>Aphelenchoides</taxon>
    </lineage>
</organism>
<evidence type="ECO:0000256" key="9">
    <source>
        <dbReference type="ARBA" id="ARBA00023239"/>
    </source>
</evidence>
<keyword evidence="9 13" id="KW-0456">Lyase</keyword>
<evidence type="ECO:0000256" key="3">
    <source>
        <dbReference type="ARBA" id="ARBA00004613"/>
    </source>
</evidence>
<dbReference type="InterPro" id="IPR004898">
    <property type="entry name" value="Pectate_lyase_PlyH/PlyE-like"/>
</dbReference>
<evidence type="ECO:0000256" key="1">
    <source>
        <dbReference type="ARBA" id="ARBA00000695"/>
    </source>
</evidence>
<dbReference type="PANTHER" id="PTHR33407:SF9">
    <property type="entry name" value="PECTATE LYASE F-RELATED"/>
    <property type="match status" value="1"/>
</dbReference>
<evidence type="ECO:0000256" key="2">
    <source>
        <dbReference type="ARBA" id="ARBA00001913"/>
    </source>
</evidence>
<evidence type="ECO:0000313" key="13">
    <source>
        <dbReference type="EMBL" id="BAI44497.1"/>
    </source>
</evidence>
<dbReference type="GO" id="GO:0045490">
    <property type="term" value="P:pectin catabolic process"/>
    <property type="evidence" value="ECO:0007669"/>
    <property type="project" value="TreeGrafter"/>
</dbReference>
<reference evidence="13" key="1">
    <citation type="journal article" date="2009" name="BMC Genomics">
        <title>Analysis of expressed sequence tags and identification of genes encoding cell-wall-degrading enzymes from the fungivorous nematode Aphelenchus avenae.</title>
        <authorList>
            <person name="Karim N."/>
            <person name="Jones J.T."/>
            <person name="Okada H."/>
            <person name="Kikuchi T."/>
        </authorList>
    </citation>
    <scope>NUCLEOTIDE SEQUENCE</scope>
</reference>
<proteinExistence type="evidence at transcript level"/>
<comment type="catalytic activity">
    <reaction evidence="1">
        <text>Eliminative cleavage of (1-&gt;4)-alpha-D-galacturonan to give oligosaccharides with 4-deoxy-alpha-D-galact-4-enuronosyl groups at their non-reducing ends.</text>
        <dbReference type="EC" id="4.2.2.2"/>
    </reaction>
</comment>
<feature type="signal peptide" evidence="12">
    <location>
        <begin position="1"/>
        <end position="18"/>
    </location>
</feature>
<evidence type="ECO:0000256" key="6">
    <source>
        <dbReference type="ARBA" id="ARBA00022525"/>
    </source>
</evidence>
<dbReference type="InterPro" id="IPR011050">
    <property type="entry name" value="Pectin_lyase_fold/virulence"/>
</dbReference>
<comment type="subcellular location">
    <subcellularLocation>
        <location evidence="3">Secreted</location>
    </subcellularLocation>
</comment>
<protein>
    <recommendedName>
        <fullName evidence="11">Probable pectate lyase F</fullName>
        <ecNumber evidence="5">4.2.2.2</ecNumber>
    </recommendedName>
</protein>
<name>C9K4V6_APHAV</name>